<accession>A0A6U3F0D7</accession>
<reference evidence="2" key="1">
    <citation type="submission" date="2021-01" db="EMBL/GenBank/DDBJ databases">
        <authorList>
            <person name="Corre E."/>
            <person name="Pelletier E."/>
            <person name="Niang G."/>
            <person name="Scheremetjew M."/>
            <person name="Finn R."/>
            <person name="Kale V."/>
            <person name="Holt S."/>
            <person name="Cochrane G."/>
            <person name="Meng A."/>
            <person name="Brown T."/>
            <person name="Cohen L."/>
        </authorList>
    </citation>
    <scope>NUCLEOTIDE SEQUENCE</scope>
    <source>
        <strain evidence="2">CCMP125</strain>
    </source>
</reference>
<feature type="compositionally biased region" description="Polar residues" evidence="1">
    <location>
        <begin position="143"/>
        <end position="158"/>
    </location>
</feature>
<protein>
    <submittedName>
        <fullName evidence="2">Uncharacterized protein</fullName>
    </submittedName>
</protein>
<name>A0A6U3F0D7_9STRA</name>
<evidence type="ECO:0000313" key="2">
    <source>
        <dbReference type="EMBL" id="CAD9995382.1"/>
    </source>
</evidence>
<dbReference type="AlphaFoldDB" id="A0A6U3F0D7"/>
<feature type="compositionally biased region" description="Low complexity" evidence="1">
    <location>
        <begin position="108"/>
        <end position="125"/>
    </location>
</feature>
<dbReference type="EMBL" id="HBHT01040945">
    <property type="protein sequence ID" value="CAD9995383.1"/>
    <property type="molecule type" value="Transcribed_RNA"/>
</dbReference>
<organism evidence="2">
    <name type="scientific">Entomoneis paludosa</name>
    <dbReference type="NCBI Taxonomy" id="265537"/>
    <lineage>
        <taxon>Eukaryota</taxon>
        <taxon>Sar</taxon>
        <taxon>Stramenopiles</taxon>
        <taxon>Ochrophyta</taxon>
        <taxon>Bacillariophyta</taxon>
        <taxon>Bacillariophyceae</taxon>
        <taxon>Bacillariophycidae</taxon>
        <taxon>Entomoneidaceae</taxon>
        <taxon>Entomoneis</taxon>
    </lineage>
</organism>
<sequence length="319" mass="34807">MELKMQSLMDSLCRCFGEPMQASELERFEANQRQNAPVPATPDGTRRTQNMKLQDRQWDALFDCNGATNAVSTANCVTPSPQNVSRGKPPVVPRDDMTVEQAQAVAKAKLAANGAPSSHNTPKAAAPKRKRATPDDIFRSKKNTSPPRSPEASNSPSSARPKDAFSRFLTNNPVLANSLCFATPIRGSQDEGDVPLDSNSVVSDTNTLNTAEDTITSTLYYEQVKLAGLKQKNPPMPLFGAYEVKANDDIRNVATSDSYSSLMMQAWVRQNPEILNVQPMESERLKLAAVKEEKSKKDDDDDIPPDMVGSSSESTGRSV</sequence>
<evidence type="ECO:0000313" key="3">
    <source>
        <dbReference type="EMBL" id="CAD9995383.1"/>
    </source>
</evidence>
<feature type="region of interest" description="Disordered" evidence="1">
    <location>
        <begin position="108"/>
        <end position="164"/>
    </location>
</feature>
<feature type="region of interest" description="Disordered" evidence="1">
    <location>
        <begin position="288"/>
        <end position="319"/>
    </location>
</feature>
<feature type="compositionally biased region" description="Polar residues" evidence="1">
    <location>
        <begin position="309"/>
        <end position="319"/>
    </location>
</feature>
<gene>
    <name evidence="2" type="ORF">APAL1065_LOCUS27485</name>
    <name evidence="3" type="ORF">APAL1065_LOCUS27486</name>
</gene>
<feature type="compositionally biased region" description="Basic and acidic residues" evidence="1">
    <location>
        <begin position="288"/>
        <end position="298"/>
    </location>
</feature>
<evidence type="ECO:0000256" key="1">
    <source>
        <dbReference type="SAM" id="MobiDB-lite"/>
    </source>
</evidence>
<dbReference type="EMBL" id="HBHT01040944">
    <property type="protein sequence ID" value="CAD9995382.1"/>
    <property type="molecule type" value="Transcribed_RNA"/>
</dbReference>
<proteinExistence type="predicted"/>